<dbReference type="Gene3D" id="3.20.20.70">
    <property type="entry name" value="Aldolase class I"/>
    <property type="match status" value="1"/>
</dbReference>
<evidence type="ECO:0000256" key="7">
    <source>
        <dbReference type="ARBA" id="ARBA00022679"/>
    </source>
</evidence>
<dbReference type="PANTHER" id="PTHR30544">
    <property type="entry name" value="23S RRNA METHYLTRANSFERASE"/>
    <property type="match status" value="1"/>
</dbReference>
<evidence type="ECO:0000256" key="4">
    <source>
        <dbReference type="ARBA" id="ARBA00022490"/>
    </source>
</evidence>
<dbReference type="Pfam" id="PF04055">
    <property type="entry name" value="Radical_SAM"/>
    <property type="match status" value="1"/>
</dbReference>
<evidence type="ECO:0000313" key="14">
    <source>
        <dbReference type="Proteomes" id="UP000591131"/>
    </source>
</evidence>
<keyword evidence="5" id="KW-0698">rRNA processing</keyword>
<dbReference type="CDD" id="cd01335">
    <property type="entry name" value="Radical_SAM"/>
    <property type="match status" value="1"/>
</dbReference>
<dbReference type="InterPro" id="IPR058240">
    <property type="entry name" value="rSAM_sf"/>
</dbReference>
<dbReference type="GO" id="GO:0030488">
    <property type="term" value="P:tRNA methylation"/>
    <property type="evidence" value="ECO:0007669"/>
    <property type="project" value="InterPro"/>
</dbReference>
<keyword evidence="10" id="KW-0408">Iron</keyword>
<keyword evidence="11" id="KW-0411">Iron-sulfur</keyword>
<comment type="caution">
    <text evidence="13">The sequence shown here is derived from an EMBL/GenBank/DDBJ whole genome shotgun (WGS) entry which is preliminary data.</text>
</comment>
<dbReference type="GO" id="GO:0070475">
    <property type="term" value="P:rRNA base methylation"/>
    <property type="evidence" value="ECO:0007669"/>
    <property type="project" value="InterPro"/>
</dbReference>
<keyword evidence="9" id="KW-0479">Metal-binding</keyword>
<evidence type="ECO:0000259" key="12">
    <source>
        <dbReference type="PROSITE" id="PS51918"/>
    </source>
</evidence>
<keyword evidence="7" id="KW-0808">Transferase</keyword>
<dbReference type="AlphaFoldDB" id="A0A7J6MVF9"/>
<keyword evidence="6" id="KW-0489">Methyltransferase</keyword>
<dbReference type="NCBIfam" id="TIGR00048">
    <property type="entry name" value="rRNA_mod_RlmN"/>
    <property type="match status" value="1"/>
</dbReference>
<keyword evidence="4" id="KW-0963">Cytoplasm</keyword>
<comment type="subcellular location">
    <subcellularLocation>
        <location evidence="2">Cytoplasm</location>
    </subcellularLocation>
</comment>
<gene>
    <name evidence="13" type="ORF">FOL47_007550</name>
</gene>
<dbReference type="InterPro" id="IPR007197">
    <property type="entry name" value="rSAM"/>
</dbReference>
<evidence type="ECO:0000256" key="9">
    <source>
        <dbReference type="ARBA" id="ARBA00022723"/>
    </source>
</evidence>
<dbReference type="PROSITE" id="PS51918">
    <property type="entry name" value="RADICAL_SAM"/>
    <property type="match status" value="1"/>
</dbReference>
<evidence type="ECO:0000256" key="2">
    <source>
        <dbReference type="ARBA" id="ARBA00004496"/>
    </source>
</evidence>
<evidence type="ECO:0000256" key="1">
    <source>
        <dbReference type="ARBA" id="ARBA00001966"/>
    </source>
</evidence>
<dbReference type="EMBL" id="JAAPAO010000045">
    <property type="protein sequence ID" value="KAF4675598.1"/>
    <property type="molecule type" value="Genomic_DNA"/>
</dbReference>
<proteinExistence type="predicted"/>
<dbReference type="SFLD" id="SFLDG01062">
    <property type="entry name" value="methyltransferase_(Class_A)"/>
    <property type="match status" value="1"/>
</dbReference>
<dbReference type="FunFam" id="3.20.20.70:FF:000014">
    <property type="entry name" value="Probable dual-specificity RNA methyltransferase RlmN"/>
    <property type="match status" value="1"/>
</dbReference>
<dbReference type="InterPro" id="IPR013785">
    <property type="entry name" value="Aldolase_TIM"/>
</dbReference>
<comment type="cofactor">
    <cofactor evidence="1">
        <name>[4Fe-4S] cluster</name>
        <dbReference type="ChEBI" id="CHEBI:49883"/>
    </cofactor>
</comment>
<dbReference type="SUPFAM" id="SSF102114">
    <property type="entry name" value="Radical SAM enzymes"/>
    <property type="match status" value="1"/>
</dbReference>
<dbReference type="OrthoDB" id="538249at2759"/>
<evidence type="ECO:0000256" key="3">
    <source>
        <dbReference type="ARBA" id="ARBA00022485"/>
    </source>
</evidence>
<dbReference type="GO" id="GO:0005737">
    <property type="term" value="C:cytoplasm"/>
    <property type="evidence" value="ECO:0007669"/>
    <property type="project" value="UniProtKB-SubCell"/>
</dbReference>
<evidence type="ECO:0000256" key="6">
    <source>
        <dbReference type="ARBA" id="ARBA00022603"/>
    </source>
</evidence>
<dbReference type="SFLD" id="SFLDF00275">
    <property type="entry name" value="adenosine_C2_methyltransferase"/>
    <property type="match status" value="1"/>
</dbReference>
<dbReference type="PANTHER" id="PTHR30544:SF8">
    <property type="entry name" value="RADICAL SAM SUPERFAMILY PROTEIN"/>
    <property type="match status" value="1"/>
</dbReference>
<reference evidence="13 14" key="1">
    <citation type="submission" date="2020-04" db="EMBL/GenBank/DDBJ databases">
        <title>Perkinsus chesapeaki whole genome sequence.</title>
        <authorList>
            <person name="Bogema D.R."/>
        </authorList>
    </citation>
    <scope>NUCLEOTIDE SEQUENCE [LARGE SCALE GENOMIC DNA]</scope>
    <source>
        <strain evidence="13">ATCC PRA-425</strain>
    </source>
</reference>
<evidence type="ECO:0000256" key="10">
    <source>
        <dbReference type="ARBA" id="ARBA00023004"/>
    </source>
</evidence>
<organism evidence="13 14">
    <name type="scientific">Perkinsus chesapeaki</name>
    <name type="common">Clam parasite</name>
    <name type="synonym">Perkinsus andrewsi</name>
    <dbReference type="NCBI Taxonomy" id="330153"/>
    <lineage>
        <taxon>Eukaryota</taxon>
        <taxon>Sar</taxon>
        <taxon>Alveolata</taxon>
        <taxon>Perkinsozoa</taxon>
        <taxon>Perkinsea</taxon>
        <taxon>Perkinsida</taxon>
        <taxon>Perkinsidae</taxon>
        <taxon>Perkinsus</taxon>
    </lineage>
</organism>
<evidence type="ECO:0000256" key="11">
    <source>
        <dbReference type="ARBA" id="ARBA00023014"/>
    </source>
</evidence>
<dbReference type="GO" id="GO:0008173">
    <property type="term" value="F:RNA methyltransferase activity"/>
    <property type="evidence" value="ECO:0007669"/>
    <property type="project" value="InterPro"/>
</dbReference>
<name>A0A7J6MVF9_PERCH</name>
<keyword evidence="8" id="KW-0949">S-adenosyl-L-methionine</keyword>
<accession>A0A7J6MVF9</accession>
<evidence type="ECO:0000256" key="5">
    <source>
        <dbReference type="ARBA" id="ARBA00022552"/>
    </source>
</evidence>
<protein>
    <recommendedName>
        <fullName evidence="12">Radical SAM core domain-containing protein</fullName>
    </recommendedName>
</protein>
<dbReference type="InterPro" id="IPR040072">
    <property type="entry name" value="Methyltransferase_A"/>
</dbReference>
<dbReference type="InterPro" id="IPR027492">
    <property type="entry name" value="RNA_MTrfase_RlmN"/>
</dbReference>
<evidence type="ECO:0000256" key="8">
    <source>
        <dbReference type="ARBA" id="ARBA00022691"/>
    </source>
</evidence>
<sequence>MPEGKGPRRRDLSSLRKPLLDTPALEEFLSDIGSSKKHAVTIQKALIEDEPDFDANKLGPRVPKRAAALLDTVFIRCSSSIGMKQVSKDGTTKMLIRLQDGKEVETVIIPSGSRRTLCVSSQVGCRMACRFCATGTLGLSGNLLAGEIMEQLWHANKVSDIPITNVVFMGMGEPLENYDAVMSAIKGMNELFNIPQRCITVSTVGVVPKIRELAHEASAVKLALSLHAPTQELRERIVPSAKAWHIDDLMAAVDEYSEASQRAGRPDGSGGGGRKKGSVLVEYVVIRDINDTSECAHELGRLLGNRKAVVNLIPYNTVDNGTDFQPPLEDSVKNMALILREEYGVRVYNRQHHGRDIDAACGQLAKKRPHGGVGGGAPDVEDYPATSTDGLSNRLLPLDLLSNSSSPDWTAAVRAVAAVGSAAAWYYYAYLSTEGCGGSQADANNTTNGKLGFQNALTALHRFARHKTLGACDVRQAVADRVSRLLLTPHDRQSQPTPGMLGNVLWACGKLSDVIDWRPLVEGVCERAVVDDKMLPHHIAHFMWGCASCYSAATEDRERVGIVNLVKKVMVEYFHRDGLGFEPRHVSNIVWSLGTMQLPLPTDFLLRLCAASDRVSKELKDQEDANIIWGLARLAASAPLTAVEGVHAIRCHITARVLDRQDWSHLRPEELGMILWGVAVGVGHEADPLVLAKLSRATLALGPRMAKGQGTDRAIANSLWAFAALRYIDANLISFIDMVWPAVAQCGSGRHLSNTVCALSELDHPIPDALLNAAITSCSYPPTNASGRHAAGLLRAVAASVKRRPLKVSELRPLVRTVWQTYRTEETATARQLLVAALWASLCTNETLVTGKDEINMIISGAMQGFAIDDAASSRVHTEVALVLRKMGVGPRVTVEASACGISVDIGLGGSTSDWFHAASRENSI</sequence>
<dbReference type="InterPro" id="IPR004383">
    <property type="entry name" value="rRNA_lsu_MTrfase_RlmN/Cfr"/>
</dbReference>
<dbReference type="GO" id="GO:0046872">
    <property type="term" value="F:metal ion binding"/>
    <property type="evidence" value="ECO:0007669"/>
    <property type="project" value="UniProtKB-KW"/>
</dbReference>
<feature type="domain" description="Radical SAM core" evidence="12">
    <location>
        <begin position="111"/>
        <end position="355"/>
    </location>
</feature>
<evidence type="ECO:0000313" key="13">
    <source>
        <dbReference type="EMBL" id="KAF4675598.1"/>
    </source>
</evidence>
<dbReference type="Proteomes" id="UP000591131">
    <property type="component" value="Unassembled WGS sequence"/>
</dbReference>
<dbReference type="SFLD" id="SFLDS00029">
    <property type="entry name" value="Radical_SAM"/>
    <property type="match status" value="1"/>
</dbReference>
<keyword evidence="14" id="KW-1185">Reference proteome</keyword>
<dbReference type="GO" id="GO:0051539">
    <property type="term" value="F:4 iron, 4 sulfur cluster binding"/>
    <property type="evidence" value="ECO:0007669"/>
    <property type="project" value="UniProtKB-KW"/>
</dbReference>
<keyword evidence="3" id="KW-0004">4Fe-4S</keyword>